<accession>X1V5B5</accession>
<dbReference type="EMBL" id="BARW01037573">
    <property type="protein sequence ID" value="GAJ24958.1"/>
    <property type="molecule type" value="Genomic_DNA"/>
</dbReference>
<name>X1V5B5_9ZZZZ</name>
<evidence type="ECO:0000313" key="1">
    <source>
        <dbReference type="EMBL" id="GAJ24958.1"/>
    </source>
</evidence>
<dbReference type="InterPro" id="IPR013783">
    <property type="entry name" value="Ig-like_fold"/>
</dbReference>
<dbReference type="Pfam" id="PF05345">
    <property type="entry name" value="He_PIG"/>
    <property type="match status" value="1"/>
</dbReference>
<dbReference type="PROSITE" id="PS51257">
    <property type="entry name" value="PROKAR_LIPOPROTEIN"/>
    <property type="match status" value="1"/>
</dbReference>
<protein>
    <submittedName>
        <fullName evidence="1">Uncharacterized protein</fullName>
    </submittedName>
</protein>
<sequence length="81" mass="8671">MKKILIMLMVVAMASFLFVGCLFAPPNQTPIITSDPITTAIVGVIYTYDVEATDPDDDVLTYSLTVMPSGMTIGVDTGLII</sequence>
<dbReference type="AlphaFoldDB" id="X1V5B5"/>
<comment type="caution">
    <text evidence="1">The sequence shown here is derived from an EMBL/GenBank/DDBJ whole genome shotgun (WGS) entry which is preliminary data.</text>
</comment>
<feature type="non-terminal residue" evidence="1">
    <location>
        <position position="81"/>
    </location>
</feature>
<dbReference type="Gene3D" id="2.60.40.10">
    <property type="entry name" value="Immunoglobulins"/>
    <property type="match status" value="1"/>
</dbReference>
<gene>
    <name evidence="1" type="ORF">S12H4_57964</name>
</gene>
<organism evidence="1">
    <name type="scientific">marine sediment metagenome</name>
    <dbReference type="NCBI Taxonomy" id="412755"/>
    <lineage>
        <taxon>unclassified sequences</taxon>
        <taxon>metagenomes</taxon>
        <taxon>ecological metagenomes</taxon>
    </lineage>
</organism>
<reference evidence="1" key="1">
    <citation type="journal article" date="2014" name="Front. Microbiol.">
        <title>High frequency of phylogenetically diverse reductive dehalogenase-homologous genes in deep subseafloor sedimentary metagenomes.</title>
        <authorList>
            <person name="Kawai M."/>
            <person name="Futagami T."/>
            <person name="Toyoda A."/>
            <person name="Takaki Y."/>
            <person name="Nishi S."/>
            <person name="Hori S."/>
            <person name="Arai W."/>
            <person name="Tsubouchi T."/>
            <person name="Morono Y."/>
            <person name="Uchiyama I."/>
            <person name="Ito T."/>
            <person name="Fujiyama A."/>
            <person name="Inagaki F."/>
            <person name="Takami H."/>
        </authorList>
    </citation>
    <scope>NUCLEOTIDE SEQUENCE</scope>
    <source>
        <strain evidence="1">Expedition CK06-06</strain>
    </source>
</reference>
<proteinExistence type="predicted"/>